<dbReference type="eggNOG" id="ENOG502QVP8">
    <property type="taxonomic scope" value="Eukaryota"/>
</dbReference>
<keyword evidence="3" id="KW-1185">Reference proteome</keyword>
<accession>A0A022S5D3</accession>
<organism evidence="2 3">
    <name type="scientific">Erythranthe guttata</name>
    <name type="common">Yellow monkey flower</name>
    <name type="synonym">Mimulus guttatus</name>
    <dbReference type="NCBI Taxonomy" id="4155"/>
    <lineage>
        <taxon>Eukaryota</taxon>
        <taxon>Viridiplantae</taxon>
        <taxon>Streptophyta</taxon>
        <taxon>Embryophyta</taxon>
        <taxon>Tracheophyta</taxon>
        <taxon>Spermatophyta</taxon>
        <taxon>Magnoliopsida</taxon>
        <taxon>eudicotyledons</taxon>
        <taxon>Gunneridae</taxon>
        <taxon>Pentapetalae</taxon>
        <taxon>asterids</taxon>
        <taxon>lamiids</taxon>
        <taxon>Lamiales</taxon>
        <taxon>Phrymaceae</taxon>
        <taxon>Erythranthe</taxon>
    </lineage>
</organism>
<sequence length="474" mass="52545">MSQEHSSRIKIISTCKIKVASESTARINLTAWDLGLLFLEYSQKGLLFRKPSPHQETRTLIHHLKSSLQRTLHFFPPLAGRLLTTTSDDGAATTFFIDCSSNNIEGGALFVHAKVEDANFGVADVLGSSTNYYVPEIVGSFFPLTGVRNHGGVTQPLMAVQVTELADGLFVGCSINHLLVDGTSFWHFFNSWAQISRGDNINPISKPPILNRDQINLDLSGSGSIYIHDKHLIHLPNNNNNNNNNNNQAESRRRQVLKDRIFHLSKESVAKLKRRANEEMGEISKGKISSLQAIVAHVWRCIIRCRFAMDDCEETTTFEVPMGARQRMEPPLPEEYFGNAVFPGIVTVETSKLLENGLGWAAWQINRMVGSGNGPGKVKELYTGWIKEPVFLQFEGLPRNSFILINSPRFDVYDGNDFGWGKPVAVRSGKASSSDGRITVTRGVGEGSVDIEACLAPETLSAMADDSEFMEYVK</sequence>
<dbReference type="EMBL" id="KI630171">
    <property type="protein sequence ID" value="EYU46590.1"/>
    <property type="molecule type" value="Genomic_DNA"/>
</dbReference>
<dbReference type="Proteomes" id="UP000030748">
    <property type="component" value="Unassembled WGS sequence"/>
</dbReference>
<dbReference type="STRING" id="4155.A0A022S5D3"/>
<evidence type="ECO:0008006" key="4">
    <source>
        <dbReference type="Google" id="ProtNLM"/>
    </source>
</evidence>
<dbReference type="Pfam" id="PF02458">
    <property type="entry name" value="Transferase"/>
    <property type="match status" value="1"/>
</dbReference>
<evidence type="ECO:0000313" key="3">
    <source>
        <dbReference type="Proteomes" id="UP000030748"/>
    </source>
</evidence>
<dbReference type="OMA" id="TEICCSA"/>
<evidence type="ECO:0000313" key="2">
    <source>
        <dbReference type="EMBL" id="EYU46590.1"/>
    </source>
</evidence>
<dbReference type="InterPro" id="IPR051283">
    <property type="entry name" value="Sec_Metabolite_Acyltrans"/>
</dbReference>
<dbReference type="PANTHER" id="PTHR31896:SF43">
    <property type="entry name" value="PROTEIN ENHANCED PSEUDOMONAS SUSCEPTIBILITY 1"/>
    <property type="match status" value="1"/>
</dbReference>
<name>A0A022S5D3_ERYGU</name>
<keyword evidence="1" id="KW-0808">Transferase</keyword>
<proteinExistence type="predicted"/>
<dbReference type="GO" id="GO:0016747">
    <property type="term" value="F:acyltransferase activity, transferring groups other than amino-acyl groups"/>
    <property type="evidence" value="ECO:0000318"/>
    <property type="project" value="GO_Central"/>
</dbReference>
<protein>
    <recommendedName>
        <fullName evidence="4">Acetyltransferase</fullName>
    </recommendedName>
</protein>
<dbReference type="AlphaFoldDB" id="A0A022S5D3"/>
<dbReference type="OrthoDB" id="1862401at2759"/>
<dbReference type="KEGG" id="egt:105953341"/>
<evidence type="ECO:0000256" key="1">
    <source>
        <dbReference type="ARBA" id="ARBA00022679"/>
    </source>
</evidence>
<dbReference type="InterPro" id="IPR023213">
    <property type="entry name" value="CAT-like_dom_sf"/>
</dbReference>
<gene>
    <name evidence="2" type="ORF">MIMGU_mgv1a005681mg</name>
</gene>
<reference evidence="2 3" key="1">
    <citation type="journal article" date="2013" name="Proc. Natl. Acad. Sci. U.S.A.">
        <title>Fine-scale variation in meiotic recombination in Mimulus inferred from population shotgun sequencing.</title>
        <authorList>
            <person name="Hellsten U."/>
            <person name="Wright K.M."/>
            <person name="Jenkins J."/>
            <person name="Shu S."/>
            <person name="Yuan Y."/>
            <person name="Wessler S.R."/>
            <person name="Schmutz J."/>
            <person name="Willis J.H."/>
            <person name="Rokhsar D.S."/>
        </authorList>
    </citation>
    <scope>NUCLEOTIDE SEQUENCE [LARGE SCALE GENOMIC DNA]</scope>
    <source>
        <strain evidence="3">cv. DUN x IM62</strain>
    </source>
</reference>
<dbReference type="PANTHER" id="PTHR31896">
    <property type="entry name" value="FAMILY REGULATORY PROTEIN, PUTATIVE (AFU_ORTHOLOGUE AFUA_3G14730)-RELATED"/>
    <property type="match status" value="1"/>
</dbReference>
<dbReference type="Gene3D" id="3.30.559.10">
    <property type="entry name" value="Chloramphenicol acetyltransferase-like domain"/>
    <property type="match status" value="2"/>
</dbReference>
<dbReference type="GO" id="GO:0005737">
    <property type="term" value="C:cytoplasm"/>
    <property type="evidence" value="ECO:0000318"/>
    <property type="project" value="GO_Central"/>
</dbReference>
<dbReference type="PhylomeDB" id="A0A022S5D3"/>